<proteinExistence type="predicted"/>
<organism evidence="1 2">
    <name type="scientific">Suillus discolor</name>
    <dbReference type="NCBI Taxonomy" id="1912936"/>
    <lineage>
        <taxon>Eukaryota</taxon>
        <taxon>Fungi</taxon>
        <taxon>Dikarya</taxon>
        <taxon>Basidiomycota</taxon>
        <taxon>Agaricomycotina</taxon>
        <taxon>Agaricomycetes</taxon>
        <taxon>Agaricomycetidae</taxon>
        <taxon>Boletales</taxon>
        <taxon>Suillineae</taxon>
        <taxon>Suillaceae</taxon>
        <taxon>Suillus</taxon>
    </lineage>
</organism>
<dbReference type="GeneID" id="64704802"/>
<name>A0A9P7EU69_9AGAM</name>
<protein>
    <submittedName>
        <fullName evidence="1">Uncharacterized protein</fullName>
    </submittedName>
</protein>
<dbReference type="EMBL" id="JABBWM010000120">
    <property type="protein sequence ID" value="KAG2088548.1"/>
    <property type="molecule type" value="Genomic_DNA"/>
</dbReference>
<dbReference type="RefSeq" id="XP_041285574.1">
    <property type="nucleotide sequence ID" value="XM_041442543.1"/>
</dbReference>
<accession>A0A9P7EU69</accession>
<sequence length="507" mass="56666">MKWKLADATPRRIYLDTAFVEGLHRVLDWQFPDGRDAILQDLHPSLANLNHVRRLINITRPMKYPSGTGFEGACRLANEHASLPLEQRYVRCAETHLIERGVEFKLVACMTSRMSSHLIQAKRLSTDTSFKRAQGWQEFEVESWDSERCRSVVSARAFTTSQSAKAHLLLLQRIFDIASADTGQSFSFRHIHGFGCEIVIADSHLKGQGLGLGTYCVQPSRSISTSCTHEPHRRVCDLGPYDHLRHEVYSAMLSLATCEEHPDIQRTLNTIRRGGPKAAAWLKDKLEGTKFALPALYQPMRLIPLASWKASPSMTNGNEQAHRNAYREGVHLTLLAGIMKGMKFDQGATSSMNINVHATFGVSTRDQEVTQVYRATICILWHTKKRYKSLQTTATPRPLQLPTVRNVTMPVQPATRRTATTCVITMPSYDKVDEDSVLNEPPSVSLHQPLMPSQIGTFNSLSSALQPSARIIDYSQTGVPSPSLIIVDGSKCTLKGAVDEALWCWIC</sequence>
<reference evidence="1" key="1">
    <citation type="journal article" date="2020" name="New Phytol.">
        <title>Comparative genomics reveals dynamic genome evolution in host specialist ectomycorrhizal fungi.</title>
        <authorList>
            <person name="Lofgren L.A."/>
            <person name="Nguyen N.H."/>
            <person name="Vilgalys R."/>
            <person name="Ruytinx J."/>
            <person name="Liao H.L."/>
            <person name="Branco S."/>
            <person name="Kuo A."/>
            <person name="LaButti K."/>
            <person name="Lipzen A."/>
            <person name="Andreopoulos W."/>
            <person name="Pangilinan J."/>
            <person name="Riley R."/>
            <person name="Hundley H."/>
            <person name="Na H."/>
            <person name="Barry K."/>
            <person name="Grigoriev I.V."/>
            <person name="Stajich J.E."/>
            <person name="Kennedy P.G."/>
        </authorList>
    </citation>
    <scope>NUCLEOTIDE SEQUENCE</scope>
    <source>
        <strain evidence="1">FC423</strain>
    </source>
</reference>
<dbReference type="OrthoDB" id="3246731at2759"/>
<evidence type="ECO:0000313" key="1">
    <source>
        <dbReference type="EMBL" id="KAG2088548.1"/>
    </source>
</evidence>
<dbReference type="Proteomes" id="UP000823399">
    <property type="component" value="Unassembled WGS sequence"/>
</dbReference>
<dbReference type="AlphaFoldDB" id="A0A9P7EU69"/>
<gene>
    <name evidence="1" type="ORF">F5147DRAFT_780942</name>
</gene>
<comment type="caution">
    <text evidence="1">The sequence shown here is derived from an EMBL/GenBank/DDBJ whole genome shotgun (WGS) entry which is preliminary data.</text>
</comment>
<keyword evidence="2" id="KW-1185">Reference proteome</keyword>
<evidence type="ECO:0000313" key="2">
    <source>
        <dbReference type="Proteomes" id="UP000823399"/>
    </source>
</evidence>